<comment type="pathway">
    <text evidence="5">Purine metabolism; AMP biosynthesis via salvage pathway; AMP from ADP: step 1/1.</text>
</comment>
<reference evidence="8" key="1">
    <citation type="submission" date="2023-10" db="EMBL/GenBank/DDBJ databases">
        <title>Complete genome sequence of Streptomyces sp. JL1001.</title>
        <authorList>
            <person name="Jiang L."/>
        </authorList>
    </citation>
    <scope>NUCLEOTIDE SEQUENCE</scope>
    <source>
        <strain evidence="8">JL1001</strain>
    </source>
</reference>
<comment type="subcellular location">
    <subcellularLocation>
        <location evidence="5 7">Cytoplasm</location>
    </subcellularLocation>
</comment>
<feature type="binding site" evidence="5">
    <location>
        <position position="177"/>
    </location>
    <ligand>
        <name>AMP</name>
        <dbReference type="ChEBI" id="CHEBI:456215"/>
    </ligand>
</feature>
<keyword evidence="3 5" id="KW-0547">Nucleotide-binding</keyword>
<evidence type="ECO:0000256" key="3">
    <source>
        <dbReference type="ARBA" id="ARBA00022741"/>
    </source>
</evidence>
<dbReference type="GO" id="GO:0004017">
    <property type="term" value="F:AMP kinase activity"/>
    <property type="evidence" value="ECO:0007669"/>
    <property type="project" value="UniProtKB-UniRule"/>
</dbReference>
<evidence type="ECO:0000256" key="2">
    <source>
        <dbReference type="ARBA" id="ARBA00022727"/>
    </source>
</evidence>
<keyword evidence="4 5" id="KW-0418">Kinase</keyword>
<evidence type="ECO:0000256" key="5">
    <source>
        <dbReference type="HAMAP-Rule" id="MF_00235"/>
    </source>
</evidence>
<dbReference type="EC" id="2.7.4.3" evidence="5 7"/>
<accession>A0AAU8KHL4</accession>
<dbReference type="HAMAP" id="MF_00235">
    <property type="entry name" value="Adenylate_kinase_Adk"/>
    <property type="match status" value="1"/>
</dbReference>
<evidence type="ECO:0000256" key="7">
    <source>
        <dbReference type="RuleBase" id="RU003331"/>
    </source>
</evidence>
<comment type="similarity">
    <text evidence="5 6">Belongs to the adenylate kinase family.</text>
</comment>
<evidence type="ECO:0000256" key="1">
    <source>
        <dbReference type="ARBA" id="ARBA00022679"/>
    </source>
</evidence>
<comment type="caution">
    <text evidence="5">Lacks conserved residue(s) required for the propagation of feature annotation.</text>
</comment>
<keyword evidence="5 7" id="KW-0067">ATP-binding</keyword>
<dbReference type="PANTHER" id="PTHR23359">
    <property type="entry name" value="NUCLEOTIDE KINASE"/>
    <property type="match status" value="1"/>
</dbReference>
<protein>
    <recommendedName>
        <fullName evidence="5 7">Adenylate kinase</fullName>
        <shortName evidence="5">AK</shortName>
        <ecNumber evidence="5 7">2.7.4.3</ecNumber>
    </recommendedName>
    <alternativeName>
        <fullName evidence="5">ATP-AMP transphosphorylase</fullName>
    </alternativeName>
    <alternativeName>
        <fullName evidence="5">ATP:AMP phosphotransferase</fullName>
    </alternativeName>
    <alternativeName>
        <fullName evidence="5">Adenylate monophosphate kinase</fullName>
    </alternativeName>
</protein>
<dbReference type="GO" id="GO:0005524">
    <property type="term" value="F:ATP binding"/>
    <property type="evidence" value="ECO:0007669"/>
    <property type="project" value="UniProtKB-UniRule"/>
</dbReference>
<name>A0AAU8KHL4_9ACTN</name>
<proteinExistence type="inferred from homology"/>
<keyword evidence="2 5" id="KW-0545">Nucleotide biosynthesis</keyword>
<comment type="subunit">
    <text evidence="5 7">Monomer.</text>
</comment>
<dbReference type="RefSeq" id="WP_100559477.1">
    <property type="nucleotide sequence ID" value="NZ_CP136798.1"/>
</dbReference>
<dbReference type="InterPro" id="IPR000850">
    <property type="entry name" value="Adenylat/UMP-CMP_kin"/>
</dbReference>
<comment type="domain">
    <text evidence="5">Consists of three domains, a large central CORE domain and two small peripheral domains, NMPbind and LID, which undergo movements during catalysis. The LID domain closes over the site of phosphoryl transfer upon ATP binding. Assembling and dissambling the active center during each catalytic cycle provides an effective means to prevent ATP hydrolysis.</text>
</comment>
<feature type="binding site" evidence="5">
    <location>
        <position position="216"/>
    </location>
    <ligand>
        <name>ATP</name>
        <dbReference type="ChEBI" id="CHEBI:30616"/>
    </ligand>
</feature>
<dbReference type="Pfam" id="PF00406">
    <property type="entry name" value="ADK"/>
    <property type="match status" value="1"/>
</dbReference>
<organism evidence="8">
    <name type="scientific">Streptomyces sp. JL1001</name>
    <dbReference type="NCBI Taxonomy" id="3078227"/>
    <lineage>
        <taxon>Bacteria</taxon>
        <taxon>Bacillati</taxon>
        <taxon>Actinomycetota</taxon>
        <taxon>Actinomycetes</taxon>
        <taxon>Kitasatosporales</taxon>
        <taxon>Streptomycetaceae</taxon>
        <taxon>Streptomyces</taxon>
    </lineage>
</organism>
<dbReference type="Gene3D" id="3.40.50.300">
    <property type="entry name" value="P-loop containing nucleotide triphosphate hydrolases"/>
    <property type="match status" value="1"/>
</dbReference>
<feature type="binding site" evidence="5">
    <location>
        <begin position="104"/>
        <end position="107"/>
    </location>
    <ligand>
        <name>AMP</name>
        <dbReference type="ChEBI" id="CHEBI:456215"/>
    </ligand>
</feature>
<evidence type="ECO:0000313" key="8">
    <source>
        <dbReference type="EMBL" id="XCN15863.1"/>
    </source>
</evidence>
<evidence type="ECO:0000256" key="6">
    <source>
        <dbReference type="RuleBase" id="RU003330"/>
    </source>
</evidence>
<sequence>MPTVPAASAASGHPAEIPVLLLAGPPGAGKSTAMAAFRRRFPGLIHFGVRVFFERQMEQGTPLGQQAEPYHVRKIWHPDELVFAGVDTWLDESLADATCAVIEGFPRNGTQALALDRVLGARGLRVNRMVYLDVPDEVCEDRVMNREVCTSCETSVAEAIPVPGSACSRCGRELVRRPDDGRENFRRRLMRQRQGAEGLLAHYEELGVLVRIDGTRPAAQVAAALREAAPRSFEVAPAR</sequence>
<gene>
    <name evidence="5" type="primary">adk</name>
    <name evidence="8" type="ORF">R1Y80_20480</name>
</gene>
<dbReference type="EMBL" id="CP136798">
    <property type="protein sequence ID" value="XCN15863.1"/>
    <property type="molecule type" value="Genomic_DNA"/>
</dbReference>
<keyword evidence="5" id="KW-0963">Cytoplasm</keyword>
<feature type="binding site" evidence="5">
    <location>
        <position position="111"/>
    </location>
    <ligand>
        <name>AMP</name>
        <dbReference type="ChEBI" id="CHEBI:456215"/>
    </ligand>
</feature>
<comment type="function">
    <text evidence="5">Catalyzes the reversible transfer of the terminal phosphate group between ATP and AMP. Plays an important role in cellular energy homeostasis and in adenine nucleotide metabolism.</text>
</comment>
<dbReference type="GO" id="GO:0044209">
    <property type="term" value="P:AMP salvage"/>
    <property type="evidence" value="ECO:0007669"/>
    <property type="project" value="UniProtKB-UniRule"/>
</dbReference>
<feature type="binding site" evidence="5">
    <location>
        <position position="188"/>
    </location>
    <ligand>
        <name>AMP</name>
        <dbReference type="ChEBI" id="CHEBI:456215"/>
    </ligand>
</feature>
<dbReference type="PRINTS" id="PR00094">
    <property type="entry name" value="ADENYLTKNASE"/>
</dbReference>
<comment type="catalytic activity">
    <reaction evidence="5 7">
        <text>AMP + ATP = 2 ADP</text>
        <dbReference type="Rhea" id="RHEA:12973"/>
        <dbReference type="ChEBI" id="CHEBI:30616"/>
        <dbReference type="ChEBI" id="CHEBI:456215"/>
        <dbReference type="ChEBI" id="CHEBI:456216"/>
        <dbReference type="EC" id="2.7.4.3"/>
    </reaction>
</comment>
<feature type="binding site" evidence="5">
    <location>
        <begin position="27"/>
        <end position="32"/>
    </location>
    <ligand>
        <name>ATP</name>
        <dbReference type="ChEBI" id="CHEBI:30616"/>
    </ligand>
</feature>
<evidence type="ECO:0000256" key="4">
    <source>
        <dbReference type="ARBA" id="ARBA00022777"/>
    </source>
</evidence>
<dbReference type="GO" id="GO:0005737">
    <property type="term" value="C:cytoplasm"/>
    <property type="evidence" value="ECO:0007669"/>
    <property type="project" value="UniProtKB-SubCell"/>
</dbReference>
<dbReference type="InterPro" id="IPR027417">
    <property type="entry name" value="P-loop_NTPase"/>
</dbReference>
<dbReference type="CDD" id="cd01428">
    <property type="entry name" value="ADK"/>
    <property type="match status" value="1"/>
</dbReference>
<feature type="binding site" evidence="5">
    <location>
        <position position="146"/>
    </location>
    <ligand>
        <name>ATP</name>
        <dbReference type="ChEBI" id="CHEBI:30616"/>
    </ligand>
</feature>
<dbReference type="AlphaFoldDB" id="A0AAU8KHL4"/>
<dbReference type="SUPFAM" id="SSF52540">
    <property type="entry name" value="P-loop containing nucleoside triphosphate hydrolases"/>
    <property type="match status" value="1"/>
</dbReference>
<keyword evidence="1 5" id="KW-0808">Transferase</keyword>